<dbReference type="GO" id="GO:0000155">
    <property type="term" value="F:phosphorelay sensor kinase activity"/>
    <property type="evidence" value="ECO:0007669"/>
    <property type="project" value="InterPro"/>
</dbReference>
<dbReference type="Gene3D" id="3.30.565.10">
    <property type="entry name" value="Histidine kinase-like ATPase, C-terminal domain"/>
    <property type="match status" value="1"/>
</dbReference>
<keyword evidence="4" id="KW-0597">Phosphoprotein</keyword>
<dbReference type="SMART" id="SM00387">
    <property type="entry name" value="HATPase_c"/>
    <property type="match status" value="1"/>
</dbReference>
<sequence>MDIMILIIFQRYLEKKLVIPLQNIGGIFQVKFRRKLKLVDQFFLTFSILIIIPLIILFGYTYTKMSYMIRENTIASTNVAFNQSCSFISYKIDRLYDTANSLIIDNNITSILINNPKDYSIPNQIEDLQLLRSYIYSYQHNIDISDIEIYLNDDFIYSNEKVNIFPLSSLANSKWLSITKDLNVRYFWAPYSYISNKNEESVVLGKCIVNPKDYTNPIGYLFIKFNTTDLTDIITKTNSNAQSFSCIVNSYNDVIATTDRTLYSKYKNIIENTIPKNDTSLHKYEYDSDDIYVQSSSIDKTDWKIVNIVPYSTINSEITNQRICLILIVILFGGAALIAGYKFFNSITSRLYKVIEGMRHVHADNLDNFIENDKDDELGELIENYNYMISKMSGLIEEQYKYGKAVKNAELKALQSQINPHFLYNTLDMINWMAYKKRTSEISTAVKSLAKFYKLSLNKGKDITYISDEINHVSLYVQIQNMRYSNRITLTVDIDKNINNYLIPKITLQPIVENSISHGIFAKGNVSGLITISGYIDMDNDEILIKVSDDGIGIEEDKLQLILSPNQISSKGSGYGLRNIDQRLKLLFGDKFGLSFESIYGCGTTVIIKIPLITDDNYNDDF</sequence>
<evidence type="ECO:0000259" key="9">
    <source>
        <dbReference type="PROSITE" id="PS50109"/>
    </source>
</evidence>
<evidence type="ECO:0000313" key="12">
    <source>
        <dbReference type="Proteomes" id="UP000515243"/>
    </source>
</evidence>
<dbReference type="Proteomes" id="UP000515243">
    <property type="component" value="Chromosome 2"/>
</dbReference>
<dbReference type="InterPro" id="IPR003594">
    <property type="entry name" value="HATPase_dom"/>
</dbReference>
<evidence type="ECO:0000256" key="7">
    <source>
        <dbReference type="ARBA" id="ARBA00023012"/>
    </source>
</evidence>
<dbReference type="PRINTS" id="PR00344">
    <property type="entry name" value="BCTRLSENSOR"/>
</dbReference>
<keyword evidence="5" id="KW-0808">Transferase</keyword>
<comment type="subcellular location">
    <subcellularLocation>
        <location evidence="2">Membrane</location>
    </subcellularLocation>
</comment>
<feature type="domain" description="Histidine kinase" evidence="9">
    <location>
        <begin position="508"/>
        <end position="614"/>
    </location>
</feature>
<keyword evidence="7" id="KW-0902">Two-component regulatory system</keyword>
<dbReference type="InterPro" id="IPR004358">
    <property type="entry name" value="Sig_transdc_His_kin-like_C"/>
</dbReference>
<dbReference type="InterPro" id="IPR005467">
    <property type="entry name" value="His_kinase_dom"/>
</dbReference>
<feature type="transmembrane region" description="Helical" evidence="8">
    <location>
        <begin position="42"/>
        <end position="62"/>
    </location>
</feature>
<evidence type="ECO:0000256" key="2">
    <source>
        <dbReference type="ARBA" id="ARBA00004370"/>
    </source>
</evidence>
<dbReference type="Gene3D" id="6.10.340.10">
    <property type="match status" value="1"/>
</dbReference>
<evidence type="ECO:0000256" key="3">
    <source>
        <dbReference type="ARBA" id="ARBA00012438"/>
    </source>
</evidence>
<evidence type="ECO:0000256" key="4">
    <source>
        <dbReference type="ARBA" id="ARBA00022553"/>
    </source>
</evidence>
<dbReference type="InterPro" id="IPR036890">
    <property type="entry name" value="HATPase_C_sf"/>
</dbReference>
<name>A0AAP9RJT0_CLOBU</name>
<accession>A0AAP9RJT0</accession>
<evidence type="ECO:0000256" key="6">
    <source>
        <dbReference type="ARBA" id="ARBA00022777"/>
    </source>
</evidence>
<dbReference type="PANTHER" id="PTHR34220">
    <property type="entry name" value="SENSOR HISTIDINE KINASE YPDA"/>
    <property type="match status" value="1"/>
</dbReference>
<dbReference type="EMBL" id="CP040627">
    <property type="protein sequence ID" value="QMW93246.1"/>
    <property type="molecule type" value="Genomic_DNA"/>
</dbReference>
<dbReference type="PROSITE" id="PS50885">
    <property type="entry name" value="HAMP"/>
    <property type="match status" value="1"/>
</dbReference>
<evidence type="ECO:0000259" key="10">
    <source>
        <dbReference type="PROSITE" id="PS50885"/>
    </source>
</evidence>
<keyword evidence="8" id="KW-0472">Membrane</keyword>
<keyword evidence="6 11" id="KW-0418">Kinase</keyword>
<dbReference type="SUPFAM" id="SSF55874">
    <property type="entry name" value="ATPase domain of HSP90 chaperone/DNA topoisomerase II/histidine kinase"/>
    <property type="match status" value="1"/>
</dbReference>
<comment type="catalytic activity">
    <reaction evidence="1">
        <text>ATP + protein L-histidine = ADP + protein N-phospho-L-histidine.</text>
        <dbReference type="EC" id="2.7.13.3"/>
    </reaction>
</comment>
<evidence type="ECO:0000256" key="1">
    <source>
        <dbReference type="ARBA" id="ARBA00000085"/>
    </source>
</evidence>
<dbReference type="InterPro" id="IPR010559">
    <property type="entry name" value="Sig_transdc_His_kin_internal"/>
</dbReference>
<evidence type="ECO:0000256" key="5">
    <source>
        <dbReference type="ARBA" id="ARBA00022679"/>
    </source>
</evidence>
<dbReference type="InterPro" id="IPR050640">
    <property type="entry name" value="Bact_2-comp_sensor_kinase"/>
</dbReference>
<dbReference type="Pfam" id="PF02518">
    <property type="entry name" value="HATPase_c"/>
    <property type="match status" value="1"/>
</dbReference>
<keyword evidence="8" id="KW-0812">Transmembrane</keyword>
<dbReference type="AlphaFoldDB" id="A0AAP9RJT0"/>
<evidence type="ECO:0000313" key="11">
    <source>
        <dbReference type="EMBL" id="QMW93246.1"/>
    </source>
</evidence>
<evidence type="ECO:0000256" key="8">
    <source>
        <dbReference type="SAM" id="Phobius"/>
    </source>
</evidence>
<dbReference type="Gene3D" id="3.30.450.20">
    <property type="entry name" value="PAS domain"/>
    <property type="match status" value="2"/>
</dbReference>
<dbReference type="EC" id="2.7.13.3" evidence="3"/>
<dbReference type="PROSITE" id="PS50109">
    <property type="entry name" value="HIS_KIN"/>
    <property type="match status" value="1"/>
</dbReference>
<feature type="domain" description="HAMP" evidence="10">
    <location>
        <begin position="345"/>
        <end position="397"/>
    </location>
</feature>
<dbReference type="SUPFAM" id="SSF158472">
    <property type="entry name" value="HAMP domain-like"/>
    <property type="match status" value="1"/>
</dbReference>
<gene>
    <name evidence="11" type="ORF">FF104_20275</name>
</gene>
<feature type="transmembrane region" description="Helical" evidence="8">
    <location>
        <begin position="323"/>
        <end position="344"/>
    </location>
</feature>
<dbReference type="InterPro" id="IPR003660">
    <property type="entry name" value="HAMP_dom"/>
</dbReference>
<dbReference type="GO" id="GO:0016020">
    <property type="term" value="C:membrane"/>
    <property type="evidence" value="ECO:0007669"/>
    <property type="project" value="UniProtKB-SubCell"/>
</dbReference>
<proteinExistence type="predicted"/>
<reference evidence="11 12" key="1">
    <citation type="submission" date="2019-05" db="EMBL/GenBank/DDBJ databases">
        <authorList>
            <person name="Schori C."/>
            <person name="Ahrens C."/>
        </authorList>
    </citation>
    <scope>NUCLEOTIDE SEQUENCE [LARGE SCALE GENOMIC DNA]</scope>
    <source>
        <strain evidence="11 12">DSM 10702</strain>
    </source>
</reference>
<protein>
    <recommendedName>
        <fullName evidence="3">histidine kinase</fullName>
        <ecNumber evidence="3">2.7.13.3</ecNumber>
    </recommendedName>
</protein>
<dbReference type="Pfam" id="PF06580">
    <property type="entry name" value="His_kinase"/>
    <property type="match status" value="1"/>
</dbReference>
<keyword evidence="8" id="KW-1133">Transmembrane helix</keyword>
<organism evidence="11 12">
    <name type="scientific">Clostridium butyricum</name>
    <dbReference type="NCBI Taxonomy" id="1492"/>
    <lineage>
        <taxon>Bacteria</taxon>
        <taxon>Bacillati</taxon>
        <taxon>Bacillota</taxon>
        <taxon>Clostridia</taxon>
        <taxon>Eubacteriales</taxon>
        <taxon>Clostridiaceae</taxon>
        <taxon>Clostridium</taxon>
    </lineage>
</organism>
<dbReference type="PANTHER" id="PTHR34220:SF7">
    <property type="entry name" value="SENSOR HISTIDINE KINASE YPDA"/>
    <property type="match status" value="1"/>
</dbReference>